<organism evidence="2 3">
    <name type="scientific">Paracoccus homiensis</name>
    <dbReference type="NCBI Taxonomy" id="364199"/>
    <lineage>
        <taxon>Bacteria</taxon>
        <taxon>Pseudomonadati</taxon>
        <taxon>Pseudomonadota</taxon>
        <taxon>Alphaproteobacteria</taxon>
        <taxon>Rhodobacterales</taxon>
        <taxon>Paracoccaceae</taxon>
        <taxon>Paracoccus</taxon>
    </lineage>
</organism>
<name>A0A1I0JD56_9RHOB</name>
<feature type="chain" id="PRO_5011743929" description="Copper binding protein CusF" evidence="1">
    <location>
        <begin position="24"/>
        <end position="112"/>
    </location>
</feature>
<keyword evidence="3" id="KW-1185">Reference proteome</keyword>
<evidence type="ECO:0008006" key="4">
    <source>
        <dbReference type="Google" id="ProtNLM"/>
    </source>
</evidence>
<reference evidence="2 3" key="1">
    <citation type="submission" date="2016-10" db="EMBL/GenBank/DDBJ databases">
        <authorList>
            <person name="de Groot N.N."/>
        </authorList>
    </citation>
    <scope>NUCLEOTIDE SEQUENCE [LARGE SCALE GENOMIC DNA]</scope>
    <source>
        <strain evidence="2 3">DSM 17862</strain>
    </source>
</reference>
<dbReference type="AlphaFoldDB" id="A0A1I0JD56"/>
<evidence type="ECO:0000313" key="3">
    <source>
        <dbReference type="Proteomes" id="UP000199180"/>
    </source>
</evidence>
<dbReference type="EMBL" id="FOHO01000024">
    <property type="protein sequence ID" value="SEU07746.1"/>
    <property type="molecule type" value="Genomic_DNA"/>
</dbReference>
<gene>
    <name evidence="2" type="ORF">SAMN04489858_12414</name>
</gene>
<proteinExistence type="predicted"/>
<dbReference type="OrthoDB" id="7867101at2"/>
<evidence type="ECO:0000313" key="2">
    <source>
        <dbReference type="EMBL" id="SEU07746.1"/>
    </source>
</evidence>
<keyword evidence="1" id="KW-0732">Signal</keyword>
<sequence length="112" mass="12100">MTSFAKPMLFSLGLLALVACQQADNEPIDGIVGLHEVEVEILSVNPEMDGNTVVIRDETGKTYTAVLSIPNLGPDSSFDFDHLKPGNRMIVSGETWSLSGEPRLTVRNAEAI</sequence>
<accession>A0A1I0JD56</accession>
<protein>
    <recommendedName>
        <fullName evidence="4">Copper binding protein CusF</fullName>
    </recommendedName>
</protein>
<feature type="signal peptide" evidence="1">
    <location>
        <begin position="1"/>
        <end position="23"/>
    </location>
</feature>
<dbReference type="RefSeq" id="WP_090738045.1">
    <property type="nucleotide sequence ID" value="NZ_FOHO01000024.1"/>
</dbReference>
<dbReference type="Proteomes" id="UP000199180">
    <property type="component" value="Unassembled WGS sequence"/>
</dbReference>
<evidence type="ECO:0000256" key="1">
    <source>
        <dbReference type="SAM" id="SignalP"/>
    </source>
</evidence>
<dbReference type="PROSITE" id="PS51257">
    <property type="entry name" value="PROKAR_LIPOPROTEIN"/>
    <property type="match status" value="1"/>
</dbReference>